<evidence type="ECO:0000259" key="4">
    <source>
        <dbReference type="Pfam" id="PF03088"/>
    </source>
</evidence>
<dbReference type="PANTHER" id="PTHR10426">
    <property type="entry name" value="STRICTOSIDINE SYNTHASE-RELATED"/>
    <property type="match status" value="1"/>
</dbReference>
<feature type="domain" description="Strictosidine synthase conserved region" evidence="4">
    <location>
        <begin position="166"/>
        <end position="250"/>
    </location>
</feature>
<dbReference type="Gene3D" id="2.120.10.30">
    <property type="entry name" value="TolB, C-terminal domain"/>
    <property type="match status" value="1"/>
</dbReference>
<dbReference type="Pfam" id="PF03088">
    <property type="entry name" value="Str_synth"/>
    <property type="match status" value="1"/>
</dbReference>
<evidence type="ECO:0000256" key="3">
    <source>
        <dbReference type="ARBA" id="ARBA00023180"/>
    </source>
</evidence>
<reference evidence="5" key="1">
    <citation type="submission" date="2019-04" db="EMBL/GenBank/DDBJ databases">
        <title>An insight into the mialome of Ixodes scapularis.</title>
        <authorList>
            <person name="Ribeiro J.M."/>
            <person name="Mather T.N."/>
            <person name="Karim S."/>
        </authorList>
    </citation>
    <scope>NUCLEOTIDE SEQUENCE</scope>
</reference>
<dbReference type="EMBL" id="GHJT01003571">
    <property type="protein sequence ID" value="MOY37542.1"/>
    <property type="molecule type" value="Transcribed_RNA"/>
</dbReference>
<protein>
    <submittedName>
        <fullName evidence="5">Putative hemomucin</fullName>
    </submittedName>
</protein>
<comment type="similarity">
    <text evidence="1">Belongs to the strictosidine synthase family.</text>
</comment>
<dbReference type="Pfam" id="PF20067">
    <property type="entry name" value="SSL_N"/>
    <property type="match status" value="1"/>
</dbReference>
<dbReference type="InterPro" id="IPR018119">
    <property type="entry name" value="Strictosidine_synth_cons-reg"/>
</dbReference>
<name>A0A4D5RK45_IXOSC</name>
<dbReference type="VEuPathDB" id="VectorBase:ISCW018609"/>
<sequence length="403" mass="44758">MVVRVFTGLFKLATLLALFLLVLPFIPMSLDFEPQANTASLPGFVGPLAPNNKLDAAEFLFKNKLRGPESLAVYKGSIYTGTEGGEIYKITGDKVTLVAKLGKKCEGLWEEEVCGRPLGMRFDKEGILYVVDAYYGLYAVNVNTGAAQHLLPAGTEVEGKRILFLDDLDIDDKGALYITEASGKWQLNKILYTVMEHEDTGRVLKFDTKTRKTTVLMKNLRLPNGVQLSQDKQSLLVCELSSRRVLRHHLGGARKGQTEVFADNLPGEPDNIRPSKRGGYWVAFATGRGNDSTNICDLVARYPLVKKATMRFVYLLGVAVKYAARFYPSPALKDLGAQLENGWVLYGSFPKYGLVVELDVGGRIVRSLHSPQPKIHMLSEVLEHEGHLYLGSYRNPYLGRVKL</sequence>
<dbReference type="AlphaFoldDB" id="A0A4D5RK45"/>
<dbReference type="SUPFAM" id="SSF63829">
    <property type="entry name" value="Calcium-dependent phosphotriesterase"/>
    <property type="match status" value="1"/>
</dbReference>
<dbReference type="OrthoDB" id="5307922at2759"/>
<proteinExistence type="inferred from homology"/>
<keyword evidence="2" id="KW-0597">Phosphoprotein</keyword>
<evidence type="ECO:0000256" key="2">
    <source>
        <dbReference type="ARBA" id="ARBA00022553"/>
    </source>
</evidence>
<dbReference type="InterPro" id="IPR011042">
    <property type="entry name" value="6-blade_b-propeller_TolB-like"/>
</dbReference>
<dbReference type="PANTHER" id="PTHR10426:SF88">
    <property type="entry name" value="ADIPOCYTE PLASMA MEMBRANE-ASSOCIATED PROTEIN HEMOMUCIN-RELATED"/>
    <property type="match status" value="1"/>
</dbReference>
<organism evidence="5">
    <name type="scientific">Ixodes scapularis</name>
    <name type="common">Black-legged tick</name>
    <name type="synonym">Deer tick</name>
    <dbReference type="NCBI Taxonomy" id="6945"/>
    <lineage>
        <taxon>Eukaryota</taxon>
        <taxon>Metazoa</taxon>
        <taxon>Ecdysozoa</taxon>
        <taxon>Arthropoda</taxon>
        <taxon>Chelicerata</taxon>
        <taxon>Arachnida</taxon>
        <taxon>Acari</taxon>
        <taxon>Parasitiformes</taxon>
        <taxon>Ixodida</taxon>
        <taxon>Ixodoidea</taxon>
        <taxon>Ixodidae</taxon>
        <taxon>Ixodinae</taxon>
        <taxon>Ixodes</taxon>
    </lineage>
</organism>
<dbReference type="VEuPathDB" id="VectorBase:ISCI018609"/>
<keyword evidence="3" id="KW-0325">Glycoprotein</keyword>
<evidence type="ECO:0000256" key="1">
    <source>
        <dbReference type="ARBA" id="ARBA00009191"/>
    </source>
</evidence>
<evidence type="ECO:0000313" key="5">
    <source>
        <dbReference type="EMBL" id="MOY37542.1"/>
    </source>
</evidence>
<dbReference type="VEuPathDB" id="VectorBase:ISCP_016822"/>
<accession>A0A4D5RK45</accession>